<keyword evidence="2" id="KW-1185">Reference proteome</keyword>
<organism evidence="1 2">
    <name type="scientific">Edaphobacillus lindanitolerans</name>
    <dbReference type="NCBI Taxonomy" id="550447"/>
    <lineage>
        <taxon>Bacteria</taxon>
        <taxon>Bacillati</taxon>
        <taxon>Bacillota</taxon>
        <taxon>Bacilli</taxon>
        <taxon>Bacillales</taxon>
        <taxon>Bacillaceae</taxon>
        <taxon>Edaphobacillus</taxon>
    </lineage>
</organism>
<dbReference type="InterPro" id="IPR053745">
    <property type="entry name" value="Viral_Tail_Comp_sf"/>
</dbReference>
<dbReference type="STRING" id="550447.SAMN05428946_2726"/>
<dbReference type="EMBL" id="FTPL01000004">
    <property type="protein sequence ID" value="SIT91705.1"/>
    <property type="molecule type" value="Genomic_DNA"/>
</dbReference>
<reference evidence="2" key="1">
    <citation type="submission" date="2017-01" db="EMBL/GenBank/DDBJ databases">
        <authorList>
            <person name="Varghese N."/>
            <person name="Submissions S."/>
        </authorList>
    </citation>
    <scope>NUCLEOTIDE SEQUENCE [LARGE SCALE GENOMIC DNA]</scope>
    <source>
        <strain evidence="2">MNA4</strain>
    </source>
</reference>
<accession>A0A1U7PN24</accession>
<evidence type="ECO:0008006" key="3">
    <source>
        <dbReference type="Google" id="ProtNLM"/>
    </source>
</evidence>
<dbReference type="Proteomes" id="UP000187550">
    <property type="component" value="Unassembled WGS sequence"/>
</dbReference>
<gene>
    <name evidence="1" type="ORF">SAMN05428946_2726</name>
</gene>
<proteinExistence type="predicted"/>
<dbReference type="Gene3D" id="3.30.2000.30">
    <property type="match status" value="1"/>
</dbReference>
<sequence>MEKSPQQIIYDAVFKASQNAGYRTFDFLPAEDEAYPFVFIGEQLDDDLIYKSVVLGEVRQTVHIYHNYRGRGELTGMVHELRKRLWVLGKTEGQPFKTKAVHGQVIPDNSTGAPLLHGIIEAVFRF</sequence>
<dbReference type="AlphaFoldDB" id="A0A1U7PN24"/>
<dbReference type="OrthoDB" id="1701539at2"/>
<name>A0A1U7PN24_9BACI</name>
<evidence type="ECO:0000313" key="1">
    <source>
        <dbReference type="EMBL" id="SIT91705.1"/>
    </source>
</evidence>
<dbReference type="RefSeq" id="WP_076759647.1">
    <property type="nucleotide sequence ID" value="NZ_FTPL01000004.1"/>
</dbReference>
<evidence type="ECO:0000313" key="2">
    <source>
        <dbReference type="Proteomes" id="UP000187550"/>
    </source>
</evidence>
<protein>
    <recommendedName>
        <fullName evidence="3">DUF3168 domain-containing protein</fullName>
    </recommendedName>
</protein>